<dbReference type="HOGENOM" id="CLU_028481_0_0_1"/>
<gene>
    <name evidence="3" type="ORF">W97_04809</name>
</gene>
<dbReference type="PANTHER" id="PTHR39468">
    <property type="entry name" value="CHROMOSOME 7, WHOLE GENOME SHOTGUN SEQUENCE"/>
    <property type="match status" value="1"/>
</dbReference>
<evidence type="ECO:0000313" key="4">
    <source>
        <dbReference type="Proteomes" id="UP000016924"/>
    </source>
</evidence>
<dbReference type="STRING" id="1168221.R7YV89"/>
<dbReference type="EMBL" id="JH767574">
    <property type="protein sequence ID" value="EON65571.1"/>
    <property type="molecule type" value="Genomic_DNA"/>
</dbReference>
<evidence type="ECO:0000256" key="1">
    <source>
        <dbReference type="SAM" id="MobiDB-lite"/>
    </source>
</evidence>
<name>R7YV89_CONA1</name>
<feature type="region of interest" description="Disordered" evidence="1">
    <location>
        <begin position="13"/>
        <end position="47"/>
    </location>
</feature>
<accession>R7YV89</accession>
<dbReference type="eggNOG" id="ENOG502S7AT">
    <property type="taxonomic scope" value="Eukaryota"/>
</dbReference>
<feature type="region of interest" description="Disordered" evidence="1">
    <location>
        <begin position="187"/>
        <end position="209"/>
    </location>
</feature>
<dbReference type="PANTHER" id="PTHR39468:SF1">
    <property type="entry name" value="MTF2-LIKE C-TERMINAL DOMAIN-CONTAINING PROTEIN"/>
    <property type="match status" value="1"/>
</dbReference>
<organism evidence="3 4">
    <name type="scientific">Coniosporium apollinis (strain CBS 100218)</name>
    <name type="common">Rock-inhabiting black yeast</name>
    <dbReference type="NCBI Taxonomy" id="1168221"/>
    <lineage>
        <taxon>Eukaryota</taxon>
        <taxon>Fungi</taxon>
        <taxon>Dikarya</taxon>
        <taxon>Ascomycota</taxon>
        <taxon>Pezizomycotina</taxon>
        <taxon>Dothideomycetes</taxon>
        <taxon>Dothideomycetes incertae sedis</taxon>
        <taxon>Coniosporium</taxon>
    </lineage>
</organism>
<dbReference type="Proteomes" id="UP000016924">
    <property type="component" value="Unassembled WGS sequence"/>
</dbReference>
<evidence type="ECO:0000313" key="3">
    <source>
        <dbReference type="EMBL" id="EON65571.1"/>
    </source>
</evidence>
<feature type="domain" description="Mtf2-like C-terminal" evidence="2">
    <location>
        <begin position="159"/>
        <end position="333"/>
    </location>
</feature>
<dbReference type="AlphaFoldDB" id="R7YV89"/>
<proteinExistence type="predicted"/>
<reference evidence="4" key="1">
    <citation type="submission" date="2012-06" db="EMBL/GenBank/DDBJ databases">
        <title>The genome sequence of Coniosporium apollinis CBS 100218.</title>
        <authorList>
            <consortium name="The Broad Institute Genome Sequencing Platform"/>
            <person name="Cuomo C."/>
            <person name="Gorbushina A."/>
            <person name="Noack S."/>
            <person name="Walker B."/>
            <person name="Young S.K."/>
            <person name="Zeng Q."/>
            <person name="Gargeya S."/>
            <person name="Fitzgerald M."/>
            <person name="Haas B."/>
            <person name="Abouelleil A."/>
            <person name="Alvarado L."/>
            <person name="Arachchi H.M."/>
            <person name="Berlin A.M."/>
            <person name="Chapman S.B."/>
            <person name="Goldberg J."/>
            <person name="Griggs A."/>
            <person name="Gujja S."/>
            <person name="Hansen M."/>
            <person name="Howarth C."/>
            <person name="Imamovic A."/>
            <person name="Larimer J."/>
            <person name="McCowan C."/>
            <person name="Montmayeur A."/>
            <person name="Murphy C."/>
            <person name="Neiman D."/>
            <person name="Pearson M."/>
            <person name="Priest M."/>
            <person name="Roberts A."/>
            <person name="Saif S."/>
            <person name="Shea T."/>
            <person name="Sisk P."/>
            <person name="Sykes S."/>
            <person name="Wortman J."/>
            <person name="Nusbaum C."/>
            <person name="Birren B."/>
        </authorList>
    </citation>
    <scope>NUCLEOTIDE SEQUENCE [LARGE SCALE GENOMIC DNA]</scope>
    <source>
        <strain evidence="4">CBS 100218</strain>
    </source>
</reference>
<dbReference type="OrthoDB" id="2444174at2759"/>
<feature type="region of interest" description="Disordered" evidence="1">
    <location>
        <begin position="86"/>
        <end position="105"/>
    </location>
</feature>
<keyword evidence="4" id="KW-1185">Reference proteome</keyword>
<dbReference type="GO" id="GO:0005739">
    <property type="term" value="C:mitochondrion"/>
    <property type="evidence" value="ECO:0007669"/>
    <property type="project" value="InterPro"/>
</dbReference>
<dbReference type="InterPro" id="IPR040009">
    <property type="entry name" value="Mtf2/C5D6.12-like"/>
</dbReference>
<evidence type="ECO:0000259" key="2">
    <source>
        <dbReference type="Pfam" id="PF19189"/>
    </source>
</evidence>
<dbReference type="OMA" id="HEIAQGK"/>
<dbReference type="RefSeq" id="XP_007780888.1">
    <property type="nucleotide sequence ID" value="XM_007782698.1"/>
</dbReference>
<dbReference type="GeneID" id="19902120"/>
<protein>
    <recommendedName>
        <fullName evidence="2">Mtf2-like C-terminal domain-containing protein</fullName>
    </recommendedName>
</protein>
<feature type="compositionally biased region" description="Polar residues" evidence="1">
    <location>
        <begin position="194"/>
        <end position="209"/>
    </location>
</feature>
<dbReference type="Pfam" id="PF19189">
    <property type="entry name" value="Mtf2"/>
    <property type="match status" value="1"/>
</dbReference>
<sequence length="371" mass="41235">MIDSIPFEHEVTAATHSRRVGDSPSAAQLREEETDLAGPSGGYHKQRLATTTGAERAAFRRLFAMVGTGVPASQQKDNGRTVAEINKQKETESLPRSKPQKSEQAVRHLSRYPVSLRSKANAAIQPKQDVRAKRVKGRTAETQIELQQSTSEAEAIRVEELMRSAATDAELWNVLETEGFSVIRQLELDGPSPGESNQMNSKPNQQPSSGLAVIGPNYPSFLLMAVRQFRQEFPSSTLALAVLPEVKALGRSSYALGASTPLYNELITIAWLKYADFHEIDYLLHDMDRGGIEFDGNTLDLIASILVEQQKARRGWLGGAVAAVWEMESLRRAFRKLERWRDVVQARLEADAVRQAHERDAPEEDGEYSII</sequence>
<dbReference type="InterPro" id="IPR043837">
    <property type="entry name" value="Mtf2-like_C"/>
</dbReference>